<sequence>MARHMGNVNVYAGFPRRNGAIRLVMKEGTQAAIDGLVAEGCLRSPEDYIPGSDKHFNVFESSKSFRDISDPSLRCGAWGHSLPSLRWKLAMAAIRWCRLASLNSQPRSGLNDQITASAISFPIESPARFGGSKWVISDGGQWVISDGSKWVISD</sequence>
<feature type="non-terminal residue" evidence="1">
    <location>
        <position position="154"/>
    </location>
</feature>
<organism evidence="1 2">
    <name type="scientific">Cymbomonas tetramitiformis</name>
    <dbReference type="NCBI Taxonomy" id="36881"/>
    <lineage>
        <taxon>Eukaryota</taxon>
        <taxon>Viridiplantae</taxon>
        <taxon>Chlorophyta</taxon>
        <taxon>Pyramimonadophyceae</taxon>
        <taxon>Pyramimonadales</taxon>
        <taxon>Pyramimonadaceae</taxon>
        <taxon>Cymbomonas</taxon>
    </lineage>
</organism>
<dbReference type="Proteomes" id="UP001190700">
    <property type="component" value="Unassembled WGS sequence"/>
</dbReference>
<accession>A0AAE0FT74</accession>
<comment type="caution">
    <text evidence="1">The sequence shown here is derived from an EMBL/GenBank/DDBJ whole genome shotgun (WGS) entry which is preliminary data.</text>
</comment>
<evidence type="ECO:0000313" key="2">
    <source>
        <dbReference type="Proteomes" id="UP001190700"/>
    </source>
</evidence>
<evidence type="ECO:0000313" key="1">
    <source>
        <dbReference type="EMBL" id="KAK3265559.1"/>
    </source>
</evidence>
<proteinExistence type="predicted"/>
<dbReference type="AlphaFoldDB" id="A0AAE0FT74"/>
<dbReference type="EMBL" id="LGRX02013835">
    <property type="protein sequence ID" value="KAK3265559.1"/>
    <property type="molecule type" value="Genomic_DNA"/>
</dbReference>
<protein>
    <submittedName>
        <fullName evidence="1">Uncharacterized protein</fullName>
    </submittedName>
</protein>
<gene>
    <name evidence="1" type="ORF">CYMTET_25767</name>
</gene>
<keyword evidence="2" id="KW-1185">Reference proteome</keyword>
<name>A0AAE0FT74_9CHLO</name>
<reference evidence="1 2" key="1">
    <citation type="journal article" date="2015" name="Genome Biol. Evol.">
        <title>Comparative Genomics of a Bacterivorous Green Alga Reveals Evolutionary Causalities and Consequences of Phago-Mixotrophic Mode of Nutrition.</title>
        <authorList>
            <person name="Burns J.A."/>
            <person name="Paasch A."/>
            <person name="Narechania A."/>
            <person name="Kim E."/>
        </authorList>
    </citation>
    <scope>NUCLEOTIDE SEQUENCE [LARGE SCALE GENOMIC DNA]</scope>
    <source>
        <strain evidence="1 2">PLY_AMNH</strain>
    </source>
</reference>